<organism evidence="1 2">
    <name type="scientific">Oceanicoccus sagamiensis</name>
    <dbReference type="NCBI Taxonomy" id="716816"/>
    <lineage>
        <taxon>Bacteria</taxon>
        <taxon>Pseudomonadati</taxon>
        <taxon>Pseudomonadota</taxon>
        <taxon>Gammaproteobacteria</taxon>
        <taxon>Cellvibrionales</taxon>
        <taxon>Spongiibacteraceae</taxon>
        <taxon>Oceanicoccus</taxon>
    </lineage>
</organism>
<dbReference type="InterPro" id="IPR009387">
    <property type="entry name" value="HigB-2"/>
</dbReference>
<dbReference type="Proteomes" id="UP000193450">
    <property type="component" value="Chromosome"/>
</dbReference>
<dbReference type="EMBL" id="CP019343">
    <property type="protein sequence ID" value="ARN74696.1"/>
    <property type="molecule type" value="Genomic_DNA"/>
</dbReference>
<sequence>MRIFKTRHFAKWADKHALDDALLITAVYEIAMGMVDTSYGSYLYKKRIATRGRGKSVSVRTLLALRVNDRAFFLYGFEKNERDNISSKEKLAYKILSKSIVAFTEQEIEQRLLEGSLLEVEYE</sequence>
<dbReference type="STRING" id="716816.BST96_11535"/>
<gene>
    <name evidence="1" type="ORF">BST96_11535</name>
</gene>
<evidence type="ECO:0008006" key="3">
    <source>
        <dbReference type="Google" id="ProtNLM"/>
    </source>
</evidence>
<evidence type="ECO:0000313" key="1">
    <source>
        <dbReference type="EMBL" id="ARN74696.1"/>
    </source>
</evidence>
<proteinExistence type="predicted"/>
<dbReference type="KEGG" id="osg:BST96_11535"/>
<dbReference type="PIRSF" id="PIRSF018634">
    <property type="entry name" value="UCP018634"/>
    <property type="match status" value="1"/>
</dbReference>
<dbReference type="OrthoDB" id="8607264at2"/>
<evidence type="ECO:0000313" key="2">
    <source>
        <dbReference type="Proteomes" id="UP000193450"/>
    </source>
</evidence>
<dbReference type="AlphaFoldDB" id="A0A1X9NAQ3"/>
<keyword evidence="2" id="KW-1185">Reference proteome</keyword>
<reference evidence="1 2" key="1">
    <citation type="submission" date="2016-11" db="EMBL/GenBank/DDBJ databases">
        <title>Trade-off between light-utilization and light-protection in marine flavobacteria.</title>
        <authorList>
            <person name="Kumagai Y."/>
        </authorList>
    </citation>
    <scope>NUCLEOTIDE SEQUENCE [LARGE SCALE GENOMIC DNA]</scope>
    <source>
        <strain evidence="1 2">NBRC 107125</strain>
    </source>
</reference>
<accession>A0A1X9NAQ3</accession>
<protein>
    <recommendedName>
        <fullName evidence="3">Addiction module toxin RelE</fullName>
    </recommendedName>
</protein>
<dbReference type="RefSeq" id="WP_085758850.1">
    <property type="nucleotide sequence ID" value="NZ_CP019343.1"/>
</dbReference>
<name>A0A1X9NAQ3_9GAMM</name>
<dbReference type="Pfam" id="PF06296">
    <property type="entry name" value="RelE"/>
    <property type="match status" value="1"/>
</dbReference>